<dbReference type="OrthoDB" id="542013at2759"/>
<dbReference type="AlphaFoldDB" id="A0A8J4CB51"/>
<dbReference type="EMBL" id="BNCQ01000015">
    <property type="protein sequence ID" value="GIM04144.1"/>
    <property type="molecule type" value="Genomic_DNA"/>
</dbReference>
<evidence type="ECO:0008006" key="5">
    <source>
        <dbReference type="Google" id="ProtNLM"/>
    </source>
</evidence>
<dbReference type="SUPFAM" id="SSF51735">
    <property type="entry name" value="NAD(P)-binding Rossmann-fold domains"/>
    <property type="match status" value="1"/>
</dbReference>
<accession>A0A8J4CB51</accession>
<evidence type="ECO:0000313" key="4">
    <source>
        <dbReference type="Proteomes" id="UP000747110"/>
    </source>
</evidence>
<name>A0A8J4CB51_9CHLO</name>
<reference evidence="2" key="1">
    <citation type="journal article" date="2021" name="Proc. Natl. Acad. Sci. U.S.A.">
        <title>Three genomes in the algal genus Volvox reveal the fate of a haploid sex-determining region after a transition to homothallism.</title>
        <authorList>
            <person name="Yamamoto K."/>
            <person name="Hamaji T."/>
            <person name="Kawai-Toyooka H."/>
            <person name="Matsuzaki R."/>
            <person name="Takahashi F."/>
            <person name="Nishimura Y."/>
            <person name="Kawachi M."/>
            <person name="Noguchi H."/>
            <person name="Minakuchi Y."/>
            <person name="Umen J.G."/>
            <person name="Toyoda A."/>
            <person name="Nozaki H."/>
        </authorList>
    </citation>
    <scope>NUCLEOTIDE SEQUENCE</scope>
    <source>
        <strain evidence="3">NIES-3785</strain>
        <strain evidence="2">NIES-3786</strain>
    </source>
</reference>
<dbReference type="Pfam" id="PF00106">
    <property type="entry name" value="adh_short"/>
    <property type="match status" value="1"/>
</dbReference>
<comment type="caution">
    <text evidence="2">The sequence shown here is derived from an EMBL/GenBank/DDBJ whole genome shotgun (WGS) entry which is preliminary data.</text>
</comment>
<keyword evidence="4" id="KW-1185">Reference proteome</keyword>
<dbReference type="Gene3D" id="3.40.50.720">
    <property type="entry name" value="NAD(P)-binding Rossmann-like Domain"/>
    <property type="match status" value="1"/>
</dbReference>
<dbReference type="PANTHER" id="PTHR43157">
    <property type="entry name" value="PHOSPHATIDYLINOSITOL-GLYCAN BIOSYNTHESIS CLASS F PROTEIN-RELATED"/>
    <property type="match status" value="1"/>
</dbReference>
<dbReference type="EMBL" id="BNCP01000009">
    <property type="protein sequence ID" value="GIL76762.1"/>
    <property type="molecule type" value="Genomic_DNA"/>
</dbReference>
<sequence>MVIAKRVLITGGNTGIGYEAARQLLKAGHHVIIACRDPKKAQNAIDALSPIAKASGTSVESALLDLASLASVRKGAAQILESHPRLDVLLCNAGLLSRSSSADPLERSEDGQELTLQVNHLGHFLLVHLLLPALLAAPSARVVMVSSELHRQASKAVTIGGGGGGSGLLPLASAEWLTRLSAAGGGATSPPLPRPTGFQLYCISKLYNLWFTYCLAAMLPSTVKVNAVTPGWVPGTALGRGMPWLLGLVYQFLFPLLPGTTSVTEGGRRVVAVCVGEQEGAVTGAYFSRGVRTESSPESHDKEAAGEMWRLSEVATGIKHDYVQQLLTSTPTPTSAGTDAL</sequence>
<protein>
    <recommendedName>
        <fullName evidence="5">Protochlorophyllide reductase</fullName>
    </recommendedName>
</protein>
<dbReference type="Proteomes" id="UP000722791">
    <property type="component" value="Unassembled WGS sequence"/>
</dbReference>
<gene>
    <name evidence="2" type="ORF">Vretifemale_6353</name>
    <name evidence="3" type="ORF">Vretimale_8751</name>
</gene>
<proteinExistence type="predicted"/>
<dbReference type="InterPro" id="IPR002347">
    <property type="entry name" value="SDR_fam"/>
</dbReference>
<keyword evidence="1" id="KW-0560">Oxidoreductase</keyword>
<evidence type="ECO:0000313" key="2">
    <source>
        <dbReference type="EMBL" id="GIL76762.1"/>
    </source>
</evidence>
<evidence type="ECO:0000256" key="1">
    <source>
        <dbReference type="ARBA" id="ARBA00023002"/>
    </source>
</evidence>
<dbReference type="Proteomes" id="UP000747110">
    <property type="component" value="Unassembled WGS sequence"/>
</dbReference>
<dbReference type="PANTHER" id="PTHR43157:SF31">
    <property type="entry name" value="PHOSPHATIDYLINOSITOL-GLYCAN BIOSYNTHESIS CLASS F PROTEIN"/>
    <property type="match status" value="1"/>
</dbReference>
<dbReference type="GO" id="GO:0016491">
    <property type="term" value="F:oxidoreductase activity"/>
    <property type="evidence" value="ECO:0007669"/>
    <property type="project" value="UniProtKB-KW"/>
</dbReference>
<dbReference type="InterPro" id="IPR036291">
    <property type="entry name" value="NAD(P)-bd_dom_sf"/>
</dbReference>
<organism evidence="2 4">
    <name type="scientific">Volvox reticuliferus</name>
    <dbReference type="NCBI Taxonomy" id="1737510"/>
    <lineage>
        <taxon>Eukaryota</taxon>
        <taxon>Viridiplantae</taxon>
        <taxon>Chlorophyta</taxon>
        <taxon>core chlorophytes</taxon>
        <taxon>Chlorophyceae</taxon>
        <taxon>CS clade</taxon>
        <taxon>Chlamydomonadales</taxon>
        <taxon>Volvocaceae</taxon>
        <taxon>Volvox</taxon>
    </lineage>
</organism>
<dbReference type="PRINTS" id="PR00081">
    <property type="entry name" value="GDHRDH"/>
</dbReference>
<evidence type="ECO:0000313" key="3">
    <source>
        <dbReference type="EMBL" id="GIM04144.1"/>
    </source>
</evidence>